<keyword evidence="3" id="KW-0624">Polysaccharide degradation</keyword>
<dbReference type="InterPro" id="IPR001223">
    <property type="entry name" value="Glyco_hydro18_cat"/>
</dbReference>
<evidence type="ECO:0000259" key="5">
    <source>
        <dbReference type="PROSITE" id="PS51910"/>
    </source>
</evidence>
<dbReference type="Pfam" id="PF00704">
    <property type="entry name" value="Glyco_hydro_18"/>
    <property type="match status" value="1"/>
</dbReference>
<evidence type="ECO:0000313" key="6">
    <source>
        <dbReference type="EMBL" id="RZS65114.1"/>
    </source>
</evidence>
<dbReference type="SUPFAM" id="SSF51445">
    <property type="entry name" value="(Trans)glycosidases"/>
    <property type="match status" value="1"/>
</dbReference>
<dbReference type="Proteomes" id="UP000293874">
    <property type="component" value="Unassembled WGS sequence"/>
</dbReference>
<dbReference type="SMART" id="SM00636">
    <property type="entry name" value="Glyco_18"/>
    <property type="match status" value="1"/>
</dbReference>
<keyword evidence="7" id="KW-1185">Reference proteome</keyword>
<dbReference type="EMBL" id="SGXA01000006">
    <property type="protein sequence ID" value="RZS65114.1"/>
    <property type="molecule type" value="Genomic_DNA"/>
</dbReference>
<dbReference type="InterPro" id="IPR011583">
    <property type="entry name" value="Chitinase_II/V-like_cat"/>
</dbReference>
<dbReference type="Gene3D" id="3.20.20.80">
    <property type="entry name" value="Glycosidases"/>
    <property type="match status" value="1"/>
</dbReference>
<evidence type="ECO:0000256" key="1">
    <source>
        <dbReference type="ARBA" id="ARBA00000822"/>
    </source>
</evidence>
<dbReference type="PANTHER" id="PTHR11177:SF317">
    <property type="entry name" value="CHITINASE 12-RELATED"/>
    <property type="match status" value="1"/>
</dbReference>
<dbReference type="PANTHER" id="PTHR11177">
    <property type="entry name" value="CHITINASE"/>
    <property type="match status" value="1"/>
</dbReference>
<dbReference type="InterPro" id="IPR029070">
    <property type="entry name" value="Chitinase_insertion_sf"/>
</dbReference>
<keyword evidence="3" id="KW-0146">Chitin degradation</keyword>
<reference evidence="6 7" key="1">
    <citation type="submission" date="2019-02" db="EMBL/GenBank/DDBJ databases">
        <title>Genomic Encyclopedia of Type Strains, Phase IV (KMG-IV): sequencing the most valuable type-strain genomes for metagenomic binning, comparative biology and taxonomic classification.</title>
        <authorList>
            <person name="Goeker M."/>
        </authorList>
    </citation>
    <scope>NUCLEOTIDE SEQUENCE [LARGE SCALE GENOMIC DNA]</scope>
    <source>
        <strain evidence="6 7">DSM 18116</strain>
    </source>
</reference>
<protein>
    <recommendedName>
        <fullName evidence="2">chitinase</fullName>
        <ecNumber evidence="2">3.2.1.14</ecNumber>
    </recommendedName>
</protein>
<dbReference type="GO" id="GO:0008061">
    <property type="term" value="F:chitin binding"/>
    <property type="evidence" value="ECO:0007669"/>
    <property type="project" value="InterPro"/>
</dbReference>
<dbReference type="OrthoDB" id="9775889at2"/>
<feature type="domain" description="GH18" evidence="5">
    <location>
        <begin position="28"/>
        <end position="369"/>
    </location>
</feature>
<keyword evidence="4" id="KW-0732">Signal</keyword>
<dbReference type="RefSeq" id="WP_130544351.1">
    <property type="nucleotide sequence ID" value="NZ_CP042431.1"/>
</dbReference>
<feature type="chain" id="PRO_5020549454" description="chitinase" evidence="4">
    <location>
        <begin position="20"/>
        <end position="369"/>
    </location>
</feature>
<gene>
    <name evidence="6" type="ORF">EV199_5870</name>
</gene>
<evidence type="ECO:0000256" key="4">
    <source>
        <dbReference type="SAM" id="SignalP"/>
    </source>
</evidence>
<sequence>MVHRILSILILAFTGTVLCAQSNISKDFAIIAYYTGNEKEIDEYPVDKLTHIIFSFCYLKDNKLVTGSPDADARIKKLVSLKKKYPALKILLSLGGWGGCKDCSESFSSAAGRNTFAVSVNEMLKKYNADGIDLDWEYPAIEGYPGHPYKPEDKTNFTELVLALRKELGEKMEISFAAGGFTKFLQESVEWDKVMPLLNRVNLMTYDLINGYSPVTGHHTGLYSTDMQIESTDHAVKYLDSTGVPKNKMVIGTAFYARVFERADSLHNGVNRPAKFKSFVPYKLLLKEFSAKDGFIPHWDEQAQAPYSYNPEKKLFATYDDLRSIRLKTKYAISQGLNGIMFWELTLDVPKGGLLDEIHKTKKEMITER</sequence>
<evidence type="ECO:0000313" key="7">
    <source>
        <dbReference type="Proteomes" id="UP000293874"/>
    </source>
</evidence>
<dbReference type="CDD" id="cd06548">
    <property type="entry name" value="GH18_chitinase"/>
    <property type="match status" value="1"/>
</dbReference>
<dbReference type="InterPro" id="IPR017853">
    <property type="entry name" value="GH"/>
</dbReference>
<dbReference type="PROSITE" id="PS51910">
    <property type="entry name" value="GH18_2"/>
    <property type="match status" value="1"/>
</dbReference>
<accession>A0A4Q7MB04</accession>
<proteinExistence type="predicted"/>
<feature type="signal peptide" evidence="4">
    <location>
        <begin position="1"/>
        <end position="19"/>
    </location>
</feature>
<keyword evidence="3" id="KW-0119">Carbohydrate metabolism</keyword>
<dbReference type="InterPro" id="IPR050314">
    <property type="entry name" value="Glycosyl_Hydrlase_18"/>
</dbReference>
<evidence type="ECO:0000256" key="2">
    <source>
        <dbReference type="ARBA" id="ARBA00012729"/>
    </source>
</evidence>
<comment type="caution">
    <text evidence="6">The sequence shown here is derived from an EMBL/GenBank/DDBJ whole genome shotgun (WGS) entry which is preliminary data.</text>
</comment>
<dbReference type="GO" id="GO:0005975">
    <property type="term" value="P:carbohydrate metabolic process"/>
    <property type="evidence" value="ECO:0007669"/>
    <property type="project" value="InterPro"/>
</dbReference>
<dbReference type="Gene3D" id="3.10.50.10">
    <property type="match status" value="1"/>
</dbReference>
<dbReference type="AlphaFoldDB" id="A0A4Q7MB04"/>
<dbReference type="GO" id="GO:0008843">
    <property type="term" value="F:endochitinase activity"/>
    <property type="evidence" value="ECO:0007669"/>
    <property type="project" value="UniProtKB-EC"/>
</dbReference>
<dbReference type="GO" id="GO:0006032">
    <property type="term" value="P:chitin catabolic process"/>
    <property type="evidence" value="ECO:0007669"/>
    <property type="project" value="UniProtKB-KW"/>
</dbReference>
<evidence type="ECO:0000256" key="3">
    <source>
        <dbReference type="ARBA" id="ARBA00023024"/>
    </source>
</evidence>
<dbReference type="EC" id="3.2.1.14" evidence="2"/>
<organism evidence="6 7">
    <name type="scientific">Pseudobacter ginsenosidimutans</name>
    <dbReference type="NCBI Taxonomy" id="661488"/>
    <lineage>
        <taxon>Bacteria</taxon>
        <taxon>Pseudomonadati</taxon>
        <taxon>Bacteroidota</taxon>
        <taxon>Chitinophagia</taxon>
        <taxon>Chitinophagales</taxon>
        <taxon>Chitinophagaceae</taxon>
        <taxon>Pseudobacter</taxon>
    </lineage>
</organism>
<dbReference type="SUPFAM" id="SSF54556">
    <property type="entry name" value="Chitinase insertion domain"/>
    <property type="match status" value="1"/>
</dbReference>
<name>A0A4Q7MB04_9BACT</name>
<comment type="catalytic activity">
    <reaction evidence="1">
        <text>Random endo-hydrolysis of N-acetyl-beta-D-glucosaminide (1-&gt;4)-beta-linkages in chitin and chitodextrins.</text>
        <dbReference type="EC" id="3.2.1.14"/>
    </reaction>
</comment>